<dbReference type="AlphaFoldDB" id="X7F1E8"/>
<name>X7F1E8_9RHOB</name>
<evidence type="ECO:0000259" key="2">
    <source>
        <dbReference type="PROSITE" id="PS51898"/>
    </source>
</evidence>
<dbReference type="eggNOG" id="COG0582">
    <property type="taxonomic scope" value="Bacteria"/>
</dbReference>
<accession>X7F1E8</accession>
<dbReference type="GO" id="GO:0006310">
    <property type="term" value="P:DNA recombination"/>
    <property type="evidence" value="ECO:0007669"/>
    <property type="project" value="UniProtKB-KW"/>
</dbReference>
<keyword evidence="1" id="KW-0233">DNA recombination</keyword>
<evidence type="ECO:0000313" key="4">
    <source>
        <dbReference type="Proteomes" id="UP000023430"/>
    </source>
</evidence>
<reference evidence="3 4" key="1">
    <citation type="submission" date="2014-01" db="EMBL/GenBank/DDBJ databases">
        <title>Roseivivax isoporae LMG 25204 Genome Sequencing.</title>
        <authorList>
            <person name="Lai Q."/>
            <person name="Li G."/>
            <person name="Shao Z."/>
        </authorList>
    </citation>
    <scope>NUCLEOTIDE SEQUENCE [LARGE SCALE GENOMIC DNA]</scope>
    <source>
        <strain evidence="3 4">LMG 25204</strain>
    </source>
</reference>
<protein>
    <recommendedName>
        <fullName evidence="2">Tyr recombinase domain-containing protein</fullName>
    </recommendedName>
</protein>
<dbReference type="GO" id="GO:0003677">
    <property type="term" value="F:DNA binding"/>
    <property type="evidence" value="ECO:0007669"/>
    <property type="project" value="InterPro"/>
</dbReference>
<sequence length="323" mass="37331">MPVYRMTKTVDGQRKERTIRLDWQGDPERLDALYWECQTGRHERQQTPSAYTWKALVVAWRTDPRVQSKLADGTKRSYRREMDALLIKNAGKDVRKTTRQGLRKVHAALADTPRKADWRIQIVSLLWNYGKLKADWPLGDNPATGIDLYGVQNPFEPWPEWMVEKLIDAPENVRTTAELIMGSGQRPSAAIEMKWEDFKADRMTVLDEKQDERFDVHCPDGLRAYLDTLPKRGAHVLAKNLREPLGYDAVERPFRKWRTGLGPKAKPYSLHGLRKLAIIRLAEAGWSDAEIQAATNQSPETVAYYRRKANRLTLTRSAHERRT</sequence>
<dbReference type="Pfam" id="PF00589">
    <property type="entry name" value="Phage_integrase"/>
    <property type="match status" value="1"/>
</dbReference>
<evidence type="ECO:0000313" key="3">
    <source>
        <dbReference type="EMBL" id="ETX26585.1"/>
    </source>
</evidence>
<dbReference type="GO" id="GO:0015074">
    <property type="term" value="P:DNA integration"/>
    <property type="evidence" value="ECO:0007669"/>
    <property type="project" value="InterPro"/>
</dbReference>
<gene>
    <name evidence="3" type="ORF">RISW2_21835</name>
</gene>
<dbReference type="PROSITE" id="PS51898">
    <property type="entry name" value="TYR_RECOMBINASE"/>
    <property type="match status" value="1"/>
</dbReference>
<proteinExistence type="predicted"/>
<evidence type="ECO:0000256" key="1">
    <source>
        <dbReference type="ARBA" id="ARBA00023172"/>
    </source>
</evidence>
<feature type="domain" description="Tyr recombinase" evidence="2">
    <location>
        <begin position="152"/>
        <end position="320"/>
    </location>
</feature>
<dbReference type="SUPFAM" id="SSF56349">
    <property type="entry name" value="DNA breaking-rejoining enzymes"/>
    <property type="match status" value="1"/>
</dbReference>
<dbReference type="STRING" id="1449351.RISW2_21835"/>
<organism evidence="3 4">
    <name type="scientific">Roseivivax isoporae LMG 25204</name>
    <dbReference type="NCBI Taxonomy" id="1449351"/>
    <lineage>
        <taxon>Bacteria</taxon>
        <taxon>Pseudomonadati</taxon>
        <taxon>Pseudomonadota</taxon>
        <taxon>Alphaproteobacteria</taxon>
        <taxon>Rhodobacterales</taxon>
        <taxon>Roseobacteraceae</taxon>
        <taxon>Roseivivax</taxon>
    </lineage>
</organism>
<keyword evidence="4" id="KW-1185">Reference proteome</keyword>
<dbReference type="Proteomes" id="UP000023430">
    <property type="component" value="Unassembled WGS sequence"/>
</dbReference>
<comment type="caution">
    <text evidence="3">The sequence shown here is derived from an EMBL/GenBank/DDBJ whole genome shotgun (WGS) entry which is preliminary data.</text>
</comment>
<dbReference type="InterPro" id="IPR013762">
    <property type="entry name" value="Integrase-like_cat_sf"/>
</dbReference>
<dbReference type="InterPro" id="IPR011010">
    <property type="entry name" value="DNA_brk_join_enz"/>
</dbReference>
<dbReference type="InterPro" id="IPR002104">
    <property type="entry name" value="Integrase_catalytic"/>
</dbReference>
<dbReference type="Gene3D" id="1.10.443.10">
    <property type="entry name" value="Intergrase catalytic core"/>
    <property type="match status" value="1"/>
</dbReference>
<dbReference type="EMBL" id="JAME01000075">
    <property type="protein sequence ID" value="ETX26585.1"/>
    <property type="molecule type" value="Genomic_DNA"/>
</dbReference>